<protein>
    <submittedName>
        <fullName evidence="2">Uncharacterized protein</fullName>
    </submittedName>
</protein>
<evidence type="ECO:0000256" key="1">
    <source>
        <dbReference type="SAM" id="MobiDB-lite"/>
    </source>
</evidence>
<comment type="caution">
    <text evidence="2">The sequence shown here is derived from an EMBL/GenBank/DDBJ whole genome shotgun (WGS) entry which is preliminary data.</text>
</comment>
<keyword evidence="3" id="KW-1185">Reference proteome</keyword>
<sequence length="100" mass="10669">MVQAWRRKPSIGAPKPIPQPEPQVQSQPQEFTAAAPGEKSTIPQGYPARVAMPIRPRQSSVARPPYRPKAPGHSSSSSHQLAARGAASPEERPGTRGASQ</sequence>
<evidence type="ECO:0000313" key="3">
    <source>
        <dbReference type="Proteomes" id="UP001066276"/>
    </source>
</evidence>
<evidence type="ECO:0000313" key="2">
    <source>
        <dbReference type="EMBL" id="KAJ1200353.1"/>
    </source>
</evidence>
<accession>A0AAV7VGB6</accession>
<feature type="region of interest" description="Disordered" evidence="1">
    <location>
        <begin position="1"/>
        <end position="100"/>
    </location>
</feature>
<name>A0AAV7VGB6_PLEWA</name>
<dbReference type="Proteomes" id="UP001066276">
    <property type="component" value="Chromosome 2_1"/>
</dbReference>
<dbReference type="AlphaFoldDB" id="A0AAV7VGB6"/>
<organism evidence="2 3">
    <name type="scientific">Pleurodeles waltl</name>
    <name type="common">Iberian ribbed newt</name>
    <dbReference type="NCBI Taxonomy" id="8319"/>
    <lineage>
        <taxon>Eukaryota</taxon>
        <taxon>Metazoa</taxon>
        <taxon>Chordata</taxon>
        <taxon>Craniata</taxon>
        <taxon>Vertebrata</taxon>
        <taxon>Euteleostomi</taxon>
        <taxon>Amphibia</taxon>
        <taxon>Batrachia</taxon>
        <taxon>Caudata</taxon>
        <taxon>Salamandroidea</taxon>
        <taxon>Salamandridae</taxon>
        <taxon>Pleurodelinae</taxon>
        <taxon>Pleurodeles</taxon>
    </lineage>
</organism>
<proteinExistence type="predicted"/>
<reference evidence="2" key="1">
    <citation type="journal article" date="2022" name="bioRxiv">
        <title>Sequencing and chromosome-scale assembly of the giantPleurodeles waltlgenome.</title>
        <authorList>
            <person name="Brown T."/>
            <person name="Elewa A."/>
            <person name="Iarovenko S."/>
            <person name="Subramanian E."/>
            <person name="Araus A.J."/>
            <person name="Petzold A."/>
            <person name="Susuki M."/>
            <person name="Suzuki K.-i.T."/>
            <person name="Hayashi T."/>
            <person name="Toyoda A."/>
            <person name="Oliveira C."/>
            <person name="Osipova E."/>
            <person name="Leigh N.D."/>
            <person name="Simon A."/>
            <person name="Yun M.H."/>
        </authorList>
    </citation>
    <scope>NUCLEOTIDE SEQUENCE</scope>
    <source>
        <strain evidence="2">20211129_DDA</strain>
        <tissue evidence="2">Liver</tissue>
    </source>
</reference>
<gene>
    <name evidence="2" type="ORF">NDU88_004177</name>
</gene>
<dbReference type="EMBL" id="JANPWB010000003">
    <property type="protein sequence ID" value="KAJ1200353.1"/>
    <property type="molecule type" value="Genomic_DNA"/>
</dbReference>